<dbReference type="EMBL" id="AAGW02055435">
    <property type="status" value="NOT_ANNOTATED_CDS"/>
    <property type="molecule type" value="Genomic_DNA"/>
</dbReference>
<dbReference type="InParanoid" id="A0A5F9DTY9"/>
<evidence type="ECO:0000313" key="16">
    <source>
        <dbReference type="Proteomes" id="UP000001811"/>
    </source>
</evidence>
<keyword evidence="7 11" id="KW-0472">Membrane</keyword>
<name>A0A5F9DTY9_RABIT</name>
<evidence type="ECO:0000256" key="7">
    <source>
        <dbReference type="ARBA" id="ARBA00023136"/>
    </source>
</evidence>
<gene>
    <name evidence="15" type="primary">PKD1L3</name>
</gene>
<dbReference type="SMART" id="SM00303">
    <property type="entry name" value="GPS"/>
    <property type="match status" value="1"/>
</dbReference>
<feature type="domain" description="GAIN-B" evidence="14">
    <location>
        <begin position="428"/>
        <end position="586"/>
    </location>
</feature>
<dbReference type="FunFam" id="2.60.60.20:FF:000008">
    <property type="entry name" value="Polycystic kidney disease 1-like 2, isoform CRA_a"/>
    <property type="match status" value="1"/>
</dbReference>
<feature type="transmembrane region" description="Helical" evidence="11">
    <location>
        <begin position="600"/>
        <end position="620"/>
    </location>
</feature>
<dbReference type="InterPro" id="IPR001024">
    <property type="entry name" value="PLAT/LH2_dom"/>
</dbReference>
<evidence type="ECO:0000259" key="13">
    <source>
        <dbReference type="PROSITE" id="PS50095"/>
    </source>
</evidence>
<dbReference type="InterPro" id="IPR046338">
    <property type="entry name" value="GAIN_dom_sf"/>
</dbReference>
<dbReference type="Gene3D" id="2.60.220.50">
    <property type="match status" value="1"/>
</dbReference>
<evidence type="ECO:0000256" key="5">
    <source>
        <dbReference type="ARBA" id="ARBA00022734"/>
    </source>
</evidence>
<feature type="transmembrane region" description="Helical" evidence="11">
    <location>
        <begin position="1079"/>
        <end position="1102"/>
    </location>
</feature>
<dbReference type="FunFam" id="1.10.287.70:FF:000086">
    <property type="entry name" value="Polycystic kidney disease 2"/>
    <property type="match status" value="1"/>
</dbReference>
<dbReference type="InterPro" id="IPR016187">
    <property type="entry name" value="CTDL_fold"/>
</dbReference>
<feature type="signal peptide" evidence="12">
    <location>
        <begin position="1"/>
        <end position="20"/>
    </location>
</feature>
<dbReference type="InterPro" id="IPR051223">
    <property type="entry name" value="Polycystin"/>
</dbReference>
<dbReference type="InterPro" id="IPR013122">
    <property type="entry name" value="PKD1_2_channel"/>
</dbReference>
<dbReference type="EMBL" id="AAGW02055434">
    <property type="status" value="NOT_ANNOTATED_CDS"/>
    <property type="molecule type" value="Genomic_DNA"/>
</dbReference>
<feature type="transmembrane region" description="Helical" evidence="11">
    <location>
        <begin position="1487"/>
        <end position="1507"/>
    </location>
</feature>
<evidence type="ECO:0000256" key="6">
    <source>
        <dbReference type="ARBA" id="ARBA00022989"/>
    </source>
</evidence>
<dbReference type="GO" id="GO:0050982">
    <property type="term" value="P:detection of mechanical stimulus"/>
    <property type="evidence" value="ECO:0007669"/>
    <property type="project" value="TreeGrafter"/>
</dbReference>
<feature type="transmembrane region" description="Helical" evidence="11">
    <location>
        <begin position="807"/>
        <end position="825"/>
    </location>
</feature>
<dbReference type="GeneTree" id="ENSGT00940000162813"/>
<accession>A0A5F9DTY9</accession>
<evidence type="ECO:0000313" key="15">
    <source>
        <dbReference type="Ensembl" id="ENSOCUP00000049089.1"/>
    </source>
</evidence>
<dbReference type="Bgee" id="ENSOCUG00000009030">
    <property type="expression patterns" value="Expressed in liver and 8 other cell types or tissues"/>
</dbReference>
<feature type="transmembrane region" description="Helical" evidence="11">
    <location>
        <begin position="1438"/>
        <end position="1459"/>
    </location>
</feature>
<evidence type="ECO:0000256" key="3">
    <source>
        <dbReference type="ARBA" id="ARBA00022692"/>
    </source>
</evidence>
<sequence length="1652" mass="184550">MFSLGRGWLWLCIRTAVLLGNPLNAPGQQGKRHCYQLHRLQYSLPEAEKHCHDRGGHLLNPWNQTVQGFIQKSLEEGTTWWIGQKRRLERKHSGKAPGFNIVKEASSSFVRTQGKESKLNLRAFVHRKISHFVITLIPLQDFLLVAKARCSELHLGLPHGYEGATGTWTITCCFSRKWNWIQGWDSNPGAPIWDPGVSSSILTPAPNSYHPPNFLKHPHMFAFHYSQVNAINSLISLSEQLLQMPFQNSSLAFRMPVTSCLTDPLSNVLSTTEESWQRPTGGPEQVEDVLEMALVALGRIHEAGVQQNPASGSSVTLSSALAVTMLSSRNASTLPLSSYTLGHPAPVSLGFPSAAALEELLSKHPGVNVQVAGLAFNPFKDFDNRDIVGSIGTVLLSSNLESLQVHDLMEDIEIVLWRSESLDPAQPSSLSLSTEQLVITLNITSSEESLILSVQPDIRLPVTLYLAFQHQPEPADCHLNITLPKDQVWQKDEEYTWVLTPESLRYGIGTYYVTAVLNGDAERPALVSVVTAVTQCYFWDSHNRTWRSDGCQVGPRSTVSRTQCLCNHLTFFGSDFFILPRTVNVKDTIRLLLRVTSNPVGVSLLASLLGCYVVLAAWAWRKDRADTQKVKVSVLADNDPSCQFHYLVQVYTGYRRRAATTAKVVITLYGSEGRSEPHHLCDPQKAVFERGALDVFLLTTKHPLGELHSLRLWHDNSGVSPSWYVNQVVVSDMTVKKKWHFLCNCWLAVDLGDCQRDRIFLPASQRELLSFRHLFSCMIVENFTQDYLWLSVATRHPWNRFTRVQRLSCCATLLLCNMLINVMFWKAGGSAGRRAPGTLGLLAVTWSELHVSIQTAVILFPINLVIARLFPAAQPPETQPPFPPTQASSLSDAPVELQETVGFLLRRRSCLLSECEQPSGSSCDLGQLVKLLCSLVCAHIEEGGCRQQPGPPLAPESQRHLCCYLLGVARRLESDLGALSLSPVPHPWDFADAASRLHELQELLQTCLSFCREVTCFPLLSPGEWRKPLANGWHRWLPFTCWILLGAISLASAFFTALYSLDLNTDQATSWLVSMVLSVLQNIFISQPIKVVVLTFMLSLLMKRIPWLSREREQQTRRILALAAKCSPSPPGSRDQNNPIYRAPATHSAAAPPAGAVKGKKLFKLTGDIVVQILFLGLLLSTVYSGKNSNRFHLHQAVRKSFSHRFSEIKLLEDFYPWARHSLLPNLYGNYTGFITDGNCFLLGTVLLRQIRAAFPAAASAQEQGTPPQQPWEGTGNCGLHWGTPNANITTPEAMWHHQDEEAQRGSPIQGEFAAYSEGGCVVRLGKNSSTAARVLQHLEQQRWLDRCTKVLSVEFVVFNANVNLFCVVTLTLESSDVGTLIGSVRVGSLPSPQTLEGLGWAVISQVVYHLLVCYYAFVQGRRLRQQGWRFLTHKRNALDTSVVLVSFVILVLDLRQIFLHRTYMAQRRQDRDRFINFHEAVQVDSAVTHLVGILVLLATVQLWNLLHHDARLQVISRTLSRAWDEVTGFLLIILLLLTGYATFHVLFGWKISDYRTFVNSVVTVVGLLMGISHYKEVIALDPVLGCFLILASAILMVLVVINLFVSAILMAFGKERKSLKVETTLLDMLLQKLSSLLGIRWHQNPSPEKQP</sequence>
<keyword evidence="3 11" id="KW-0812">Transmembrane</keyword>
<evidence type="ECO:0000256" key="8">
    <source>
        <dbReference type="ARBA" id="ARBA00023157"/>
    </source>
</evidence>
<evidence type="ECO:0000256" key="2">
    <source>
        <dbReference type="ARBA" id="ARBA00007200"/>
    </source>
</evidence>
<feature type="transmembrane region" description="Helical" evidence="11">
    <location>
        <begin position="1399"/>
        <end position="1418"/>
    </location>
</feature>
<feature type="transmembrane region" description="Helical" evidence="11">
    <location>
        <begin position="1036"/>
        <end position="1059"/>
    </location>
</feature>
<dbReference type="Gene3D" id="3.10.100.10">
    <property type="entry name" value="Mannose-Binding Protein A, subunit A"/>
    <property type="match status" value="1"/>
</dbReference>
<evidence type="ECO:0000256" key="4">
    <source>
        <dbReference type="ARBA" id="ARBA00022729"/>
    </source>
</evidence>
<keyword evidence="6 11" id="KW-1133">Transmembrane helix</keyword>
<dbReference type="PRINTS" id="PR01433">
    <property type="entry name" value="POLYCYSTIN2"/>
</dbReference>
<keyword evidence="4 12" id="KW-0732">Signal</keyword>
<dbReference type="SUPFAM" id="SSF49723">
    <property type="entry name" value="Lipase/lipooxygenase domain (PLAT/LH2 domain)"/>
    <property type="match status" value="1"/>
</dbReference>
<proteinExistence type="inferred from homology"/>
<keyword evidence="16" id="KW-1185">Reference proteome</keyword>
<reference evidence="15" key="3">
    <citation type="submission" date="2025-09" db="UniProtKB">
        <authorList>
            <consortium name="Ensembl"/>
        </authorList>
    </citation>
    <scope>IDENTIFICATION</scope>
    <source>
        <strain evidence="15">Thorbecke</strain>
    </source>
</reference>
<dbReference type="GO" id="GO:0005886">
    <property type="term" value="C:plasma membrane"/>
    <property type="evidence" value="ECO:0007669"/>
    <property type="project" value="Ensembl"/>
</dbReference>
<dbReference type="Pfam" id="PF20519">
    <property type="entry name" value="Polycystin_dom"/>
    <property type="match status" value="1"/>
</dbReference>
<keyword evidence="5" id="KW-0430">Lectin</keyword>
<protein>
    <submittedName>
        <fullName evidence="15">Polycystin 1 like 3, transient receptor potential channel interacting</fullName>
    </submittedName>
</protein>
<feature type="domain" description="PLAT" evidence="13">
    <location>
        <begin position="644"/>
        <end position="761"/>
    </location>
</feature>
<dbReference type="Pfam" id="PF08016">
    <property type="entry name" value="PKD_channel"/>
    <property type="match status" value="1"/>
</dbReference>
<dbReference type="InterPro" id="IPR000203">
    <property type="entry name" value="GPS"/>
</dbReference>
<evidence type="ECO:0000256" key="10">
    <source>
        <dbReference type="PROSITE-ProRule" id="PRU00152"/>
    </source>
</evidence>
<dbReference type="InterPro" id="IPR057244">
    <property type="entry name" value="GAIN_B"/>
</dbReference>
<comment type="subcellular location">
    <subcellularLocation>
        <location evidence="1">Membrane</location>
        <topology evidence="1">Multi-pass membrane protein</topology>
    </subcellularLocation>
</comment>
<feature type="transmembrane region" description="Helical" evidence="11">
    <location>
        <begin position="1584"/>
        <end position="1613"/>
    </location>
</feature>
<reference evidence="15 16" key="1">
    <citation type="journal article" date="2011" name="Nature">
        <title>A high-resolution map of human evolutionary constraint using 29 mammals.</title>
        <authorList>
            <person name="Lindblad-Toh K."/>
            <person name="Garber M."/>
            <person name="Zuk O."/>
            <person name="Lin M.F."/>
            <person name="Parker B.J."/>
            <person name="Washietl S."/>
            <person name="Kheradpour P."/>
            <person name="Ernst J."/>
            <person name="Jordan G."/>
            <person name="Mauceli E."/>
            <person name="Ward L.D."/>
            <person name="Lowe C.B."/>
            <person name="Holloway A.K."/>
            <person name="Clamp M."/>
            <person name="Gnerre S."/>
            <person name="Alfoldi J."/>
            <person name="Beal K."/>
            <person name="Chang J."/>
            <person name="Clawson H."/>
            <person name="Cuff J."/>
            <person name="Di Palma F."/>
            <person name="Fitzgerald S."/>
            <person name="Flicek P."/>
            <person name="Guttman M."/>
            <person name="Hubisz M.J."/>
            <person name="Jaffe D.B."/>
            <person name="Jungreis I."/>
            <person name="Kent W.J."/>
            <person name="Kostka D."/>
            <person name="Lara M."/>
            <person name="Martins A.L."/>
            <person name="Massingham T."/>
            <person name="Moltke I."/>
            <person name="Raney B.J."/>
            <person name="Rasmussen M.D."/>
            <person name="Robinson J."/>
            <person name="Stark A."/>
            <person name="Vilella A.J."/>
            <person name="Wen J."/>
            <person name="Xie X."/>
            <person name="Zody M.C."/>
            <person name="Baldwin J."/>
            <person name="Bloom T."/>
            <person name="Chin C.W."/>
            <person name="Heiman D."/>
            <person name="Nicol R."/>
            <person name="Nusbaum C."/>
            <person name="Young S."/>
            <person name="Wilkinson J."/>
            <person name="Worley K.C."/>
            <person name="Kovar C.L."/>
            <person name="Muzny D.M."/>
            <person name="Gibbs R.A."/>
            <person name="Cree A."/>
            <person name="Dihn H.H."/>
            <person name="Fowler G."/>
            <person name="Jhangiani S."/>
            <person name="Joshi V."/>
            <person name="Lee S."/>
            <person name="Lewis L.R."/>
            <person name="Nazareth L.V."/>
            <person name="Okwuonu G."/>
            <person name="Santibanez J."/>
            <person name="Warren W.C."/>
            <person name="Mardis E.R."/>
            <person name="Weinstock G.M."/>
            <person name="Wilson R.K."/>
            <person name="Delehaunty K."/>
            <person name="Dooling D."/>
            <person name="Fronik C."/>
            <person name="Fulton L."/>
            <person name="Fulton B."/>
            <person name="Graves T."/>
            <person name="Minx P."/>
            <person name="Sodergren E."/>
            <person name="Birney E."/>
            <person name="Margulies E.H."/>
            <person name="Herrero J."/>
            <person name="Green E.D."/>
            <person name="Haussler D."/>
            <person name="Siepel A."/>
            <person name="Goldman N."/>
            <person name="Pollard K.S."/>
            <person name="Pedersen J.S."/>
            <person name="Lander E.S."/>
            <person name="Kellis M."/>
        </authorList>
    </citation>
    <scope>NUCLEOTIDE SEQUENCE [LARGE SCALE GENOMIC DNA]</scope>
    <source>
        <strain evidence="15 16">Thorbecke inbred</strain>
    </source>
</reference>
<dbReference type="Gene3D" id="2.60.60.20">
    <property type="entry name" value="PLAT/LH2 domain"/>
    <property type="match status" value="1"/>
</dbReference>
<evidence type="ECO:0000256" key="11">
    <source>
        <dbReference type="SAM" id="Phobius"/>
    </source>
</evidence>
<comment type="caution">
    <text evidence="10">Lacks conserved residue(s) required for the propagation of feature annotation.</text>
</comment>
<evidence type="ECO:0000256" key="1">
    <source>
        <dbReference type="ARBA" id="ARBA00004141"/>
    </source>
</evidence>
<dbReference type="GO" id="GO:0030246">
    <property type="term" value="F:carbohydrate binding"/>
    <property type="evidence" value="ECO:0007669"/>
    <property type="project" value="UniProtKB-KW"/>
</dbReference>
<dbReference type="CDD" id="cd00037">
    <property type="entry name" value="CLECT"/>
    <property type="match status" value="1"/>
</dbReference>
<dbReference type="GO" id="GO:0160128">
    <property type="term" value="F:pH-gated monoatomic ion channel activity"/>
    <property type="evidence" value="ECO:0007669"/>
    <property type="project" value="Ensembl"/>
</dbReference>
<dbReference type="InterPro" id="IPR042060">
    <property type="entry name" value="PLAT_polycystin1"/>
</dbReference>
<organism evidence="15 16">
    <name type="scientific">Oryctolagus cuniculus</name>
    <name type="common">Rabbit</name>
    <dbReference type="NCBI Taxonomy" id="9986"/>
    <lineage>
        <taxon>Eukaryota</taxon>
        <taxon>Metazoa</taxon>
        <taxon>Chordata</taxon>
        <taxon>Craniata</taxon>
        <taxon>Vertebrata</taxon>
        <taxon>Euteleostomi</taxon>
        <taxon>Mammalia</taxon>
        <taxon>Eutheria</taxon>
        <taxon>Euarchontoglires</taxon>
        <taxon>Glires</taxon>
        <taxon>Lagomorpha</taxon>
        <taxon>Leporidae</taxon>
        <taxon>Oryctolagus</taxon>
    </lineage>
</organism>
<evidence type="ECO:0000259" key="14">
    <source>
        <dbReference type="PROSITE" id="PS50221"/>
    </source>
</evidence>
<feature type="transmembrane region" description="Helical" evidence="11">
    <location>
        <begin position="851"/>
        <end position="870"/>
    </location>
</feature>
<reference evidence="15" key="2">
    <citation type="submission" date="2025-08" db="UniProtKB">
        <authorList>
            <consortium name="Ensembl"/>
        </authorList>
    </citation>
    <scope>IDENTIFICATION</scope>
    <source>
        <strain evidence="15">Thorbecke</strain>
    </source>
</reference>
<dbReference type="FunCoup" id="A0A5F9DTY9">
    <property type="interactions" value="1"/>
</dbReference>
<dbReference type="InterPro" id="IPR016186">
    <property type="entry name" value="C-type_lectin-like/link_sf"/>
</dbReference>
<dbReference type="InterPro" id="IPR003915">
    <property type="entry name" value="PKD_2"/>
</dbReference>
<dbReference type="GO" id="GO:0005509">
    <property type="term" value="F:calcium ion binding"/>
    <property type="evidence" value="ECO:0007669"/>
    <property type="project" value="InterPro"/>
</dbReference>
<dbReference type="PROSITE" id="PS50221">
    <property type="entry name" value="GAIN_B"/>
    <property type="match status" value="1"/>
</dbReference>
<dbReference type="STRING" id="9986.ENSOCUP00000049089"/>
<comment type="similarity">
    <text evidence="2">Belongs to the polycystin family.</text>
</comment>
<dbReference type="Pfam" id="PF01825">
    <property type="entry name" value="GPS"/>
    <property type="match status" value="1"/>
</dbReference>
<dbReference type="InterPro" id="IPR036392">
    <property type="entry name" value="PLAT/LH2_dom_sf"/>
</dbReference>
<dbReference type="PANTHER" id="PTHR10877">
    <property type="entry name" value="POLYCYSTIN FAMILY MEMBER"/>
    <property type="match status" value="1"/>
</dbReference>
<dbReference type="GO" id="GO:0005262">
    <property type="term" value="F:calcium channel activity"/>
    <property type="evidence" value="ECO:0007669"/>
    <property type="project" value="TreeGrafter"/>
</dbReference>
<dbReference type="PROSITE" id="PS50095">
    <property type="entry name" value="PLAT"/>
    <property type="match status" value="1"/>
</dbReference>
<dbReference type="PANTHER" id="PTHR10877:SF136">
    <property type="entry name" value="POLYCYSTIN-1-LIKE PROTEIN 3"/>
    <property type="match status" value="1"/>
</dbReference>
<dbReference type="InterPro" id="IPR046791">
    <property type="entry name" value="Polycystin_dom"/>
</dbReference>
<keyword evidence="8" id="KW-1015">Disulfide bond</keyword>
<evidence type="ECO:0000256" key="9">
    <source>
        <dbReference type="ARBA" id="ARBA00023180"/>
    </source>
</evidence>
<dbReference type="Proteomes" id="UP000001811">
    <property type="component" value="Chromosome 5"/>
</dbReference>
<feature type="transmembrane region" description="Helical" evidence="11">
    <location>
        <begin position="1527"/>
        <end position="1549"/>
    </location>
</feature>
<dbReference type="GO" id="GO:0050915">
    <property type="term" value="P:sensory perception of sour taste"/>
    <property type="evidence" value="ECO:0007669"/>
    <property type="project" value="Ensembl"/>
</dbReference>
<dbReference type="SUPFAM" id="SSF56436">
    <property type="entry name" value="C-type lectin-like"/>
    <property type="match status" value="1"/>
</dbReference>
<feature type="chain" id="PRO_5023944193" evidence="12">
    <location>
        <begin position="21"/>
        <end position="1652"/>
    </location>
</feature>
<dbReference type="Ensembl" id="ENSOCUT00000056254.1">
    <property type="protein sequence ID" value="ENSOCUP00000049089.1"/>
    <property type="gene ID" value="ENSOCUG00000009030.4"/>
</dbReference>
<keyword evidence="9" id="KW-0325">Glycoprotein</keyword>
<evidence type="ECO:0000256" key="12">
    <source>
        <dbReference type="SAM" id="SignalP"/>
    </source>
</evidence>
<dbReference type="SMART" id="SM00308">
    <property type="entry name" value="LH2"/>
    <property type="match status" value="1"/>
</dbReference>
<dbReference type="CDD" id="cd01752">
    <property type="entry name" value="PLAT_polycystin"/>
    <property type="match status" value="1"/>
</dbReference>
<dbReference type="Pfam" id="PF01477">
    <property type="entry name" value="PLAT"/>
    <property type="match status" value="1"/>
</dbReference>